<accession>A0A813ZBH5</accession>
<evidence type="ECO:0000313" key="3">
    <source>
        <dbReference type="Proteomes" id="UP000663879"/>
    </source>
</evidence>
<dbReference type="Proteomes" id="UP000663879">
    <property type="component" value="Unassembled WGS sequence"/>
</dbReference>
<organism evidence="2 3">
    <name type="scientific">Brachionus calyciflorus</name>
    <dbReference type="NCBI Taxonomy" id="104777"/>
    <lineage>
        <taxon>Eukaryota</taxon>
        <taxon>Metazoa</taxon>
        <taxon>Spiralia</taxon>
        <taxon>Gnathifera</taxon>
        <taxon>Rotifera</taxon>
        <taxon>Eurotatoria</taxon>
        <taxon>Monogononta</taxon>
        <taxon>Pseudotrocha</taxon>
        <taxon>Ploima</taxon>
        <taxon>Brachionidae</taxon>
        <taxon>Brachionus</taxon>
    </lineage>
</organism>
<dbReference type="EMBL" id="CAJNOC010001853">
    <property type="protein sequence ID" value="CAF0895887.1"/>
    <property type="molecule type" value="Genomic_DNA"/>
</dbReference>
<gene>
    <name evidence="2" type="ORF">OXX778_LOCUS11148</name>
</gene>
<reference evidence="2" key="1">
    <citation type="submission" date="2021-02" db="EMBL/GenBank/DDBJ databases">
        <authorList>
            <person name="Nowell W R."/>
        </authorList>
    </citation>
    <scope>NUCLEOTIDE SEQUENCE</scope>
    <source>
        <strain evidence="2">Ploen Becks lab</strain>
    </source>
</reference>
<sequence>MNFVNLYLTLAQRYVPISGKKLITEFDTIRNNHSVRTCKDCLSIPNDKNLVEIINNRYCWYICLFIRVYTSIGLDHFEAYKRIAQENKLESNFDKWQEIRFIIKQSSDTENNTPSKLVIVTSQEADKTILDDSNKENENQSTPITTTAKKINLLQTKSSIGVITNTKRSKPSITSSERNDNDDEPIDNDTGDDMRDEITTNDNNMPEKIGKKLEDKIEQVILNENTTVVDSKLTPVTSTQFTEEKIVVEKEIILSTDTIQPTTSKEADNKQHLEDDSDVVDYVKSLPKDNMFKLIFKDHQIIILIKGYKQCKSKNKISLKASSSKQKEVVESIPHVKFVDAHNFNNETNDGKIIVLPKNNENWIKLKNIPVSIPILKTSCLYSYIVNCYTPTNFEKYPVEITPLVQIPLKYKLYHPRHLPEDEDTYVNDCQFSWIDYILKVSAKSWLFKYLYFSFYKSEGYYRSKSNVNYYIDGLSMKCMEPGCKVDLTLTLNYKTGLVQILGKILEIVHNHEGKVLIA</sequence>
<dbReference type="AlphaFoldDB" id="A0A813ZBH5"/>
<evidence type="ECO:0000256" key="1">
    <source>
        <dbReference type="SAM" id="MobiDB-lite"/>
    </source>
</evidence>
<feature type="compositionally biased region" description="Acidic residues" evidence="1">
    <location>
        <begin position="180"/>
        <end position="191"/>
    </location>
</feature>
<comment type="caution">
    <text evidence="2">The sequence shown here is derived from an EMBL/GenBank/DDBJ whole genome shotgun (WGS) entry which is preliminary data.</text>
</comment>
<feature type="region of interest" description="Disordered" evidence="1">
    <location>
        <begin position="164"/>
        <end position="207"/>
    </location>
</feature>
<feature type="compositionally biased region" description="Polar residues" evidence="1">
    <location>
        <begin position="164"/>
        <end position="176"/>
    </location>
</feature>
<evidence type="ECO:0000313" key="2">
    <source>
        <dbReference type="EMBL" id="CAF0895887.1"/>
    </source>
</evidence>
<keyword evidence="3" id="KW-1185">Reference proteome</keyword>
<protein>
    <submittedName>
        <fullName evidence="2">Uncharacterized protein</fullName>
    </submittedName>
</protein>
<name>A0A813ZBH5_9BILA</name>
<proteinExistence type="predicted"/>